<dbReference type="InterPro" id="IPR038765">
    <property type="entry name" value="Papain-like_cys_pep_sf"/>
</dbReference>
<dbReference type="STRING" id="1678841.TBC1_111945"/>
<sequence>MKQLILPILLILSVVSCKGPGSGSHLIQDKAYREAVHSHFLARKSLAAGRDSVLFSVFEQDLSVEEKEGLEFLYAFMPLSDLAMHDGVYYLKQVKTALEARSFFSWGASVPEDVFLHFVLPYRVNNEYTDTARQVFFRELKDRIAGMAMAEAALEVNHWCHEKVIYKSADERTSGPLTTVRTAFGRCGEESTFTVSAMRSVGIPARQVYTPRWAHTDDNHAWVEVWIDGNWHFLGACEPEPALDLAWFAEPVKRAMMTHTFVFGKYNGSEEVVESRECYARLNLLKNYTRVKSLPVKVTGPEGTPVPGARVEFGLYNYAEFYPIVTQYTAENGTCAVTTGFGDLMLHISHQGISASALVHADEQDTVHVRLGDASTFFPEGVYTLHPPAKQAIQPSDSLHAAQNNIRLLQEDSIRAIYIATFIDSLTGAQLAAEHNLSPAKLWKFLSLSRGNWPEISSFVKSLKPGDRETGMALLANISEKDLHDIQASTLTDHLEALKTYQPVQAIPDDDYRRYILSPRIGKEFVTGWRSYIQQVFPAVMAAEFRADPVKIREWIAANILPDTINNYYGVPLSPEGMLQLGRADEYSRNLLFVAISRSFGIPARLEPATRRPQYYKAGEWHDVFFAAQSVKGSVPRGSVTFRNLSADKDFVPRYYVHYTIARYDRGRFVTLDYEYDASLLKFPATVTVDTGYYRLITGNRQSGGEVVAGISYFRVTEGETQVVDISLAAATEKSGILGKANLSATFRTLEDGEVIKLGSLTGTKGMVVALIDPSKEPTKHLMEDIRAVKTALDQWGGRVLFLVASDKMTRAFSPSVYRDLPGAALFGHDTGGEVAAAVSTVCSIDGIPQWPVVAVINARGEISWHSEGYRIGLGDQLLKQLKEADK</sequence>
<gene>
    <name evidence="2" type="ORF">TBC1_111945</name>
</gene>
<dbReference type="InterPro" id="IPR002931">
    <property type="entry name" value="Transglutaminase-like"/>
</dbReference>
<evidence type="ECO:0000259" key="1">
    <source>
        <dbReference type="SMART" id="SM00460"/>
    </source>
</evidence>
<dbReference type="OrthoDB" id="9787782at2"/>
<dbReference type="PROSITE" id="PS51257">
    <property type="entry name" value="PROKAR_LIPOPROTEIN"/>
    <property type="match status" value="1"/>
</dbReference>
<organism evidence="2">
    <name type="scientific">Lentimicrobium saccharophilum</name>
    <dbReference type="NCBI Taxonomy" id="1678841"/>
    <lineage>
        <taxon>Bacteria</taxon>
        <taxon>Pseudomonadati</taxon>
        <taxon>Bacteroidota</taxon>
        <taxon>Bacteroidia</taxon>
        <taxon>Bacteroidales</taxon>
        <taxon>Lentimicrobiaceae</taxon>
        <taxon>Lentimicrobium</taxon>
    </lineage>
</organism>
<dbReference type="Gene3D" id="3.10.620.30">
    <property type="match status" value="1"/>
</dbReference>
<reference evidence="2" key="1">
    <citation type="journal article" date="2015" name="Genome Announc.">
        <title>Draft Genome Sequence of Bacteroidales Strain TBC1, a Novel Isolate from a Methanogenic Wastewater Treatment System.</title>
        <authorList>
            <person name="Tourlousse D.M."/>
            <person name="Matsuura N."/>
            <person name="Sun L."/>
            <person name="Toyonaga M."/>
            <person name="Kuroda K."/>
            <person name="Ohashi A."/>
            <person name="Cruz R."/>
            <person name="Yamaguchi T."/>
            <person name="Sekiguchi Y."/>
        </authorList>
    </citation>
    <scope>NUCLEOTIDE SEQUENCE [LARGE SCALE GENOMIC DNA]</scope>
    <source>
        <strain evidence="2">TBC1</strain>
    </source>
</reference>
<keyword evidence="3" id="KW-1185">Reference proteome</keyword>
<dbReference type="AlphaFoldDB" id="A0A0S7BYX8"/>
<dbReference type="Proteomes" id="UP000053091">
    <property type="component" value="Unassembled WGS sequence"/>
</dbReference>
<protein>
    <submittedName>
        <fullName evidence="2">Transglutaminase-like superfamily</fullName>
    </submittedName>
</protein>
<proteinExistence type="predicted"/>
<dbReference type="SUPFAM" id="SSF54001">
    <property type="entry name" value="Cysteine proteinases"/>
    <property type="match status" value="1"/>
</dbReference>
<evidence type="ECO:0000313" key="2">
    <source>
        <dbReference type="EMBL" id="GAP43787.1"/>
    </source>
</evidence>
<dbReference type="PATRIC" id="fig|1678841.3.peg.2173"/>
<accession>A0A0S7BYX8</accession>
<evidence type="ECO:0000313" key="3">
    <source>
        <dbReference type="Proteomes" id="UP000053091"/>
    </source>
</evidence>
<dbReference type="SMART" id="SM00460">
    <property type="entry name" value="TGc"/>
    <property type="match status" value="1"/>
</dbReference>
<dbReference type="Pfam" id="PF01841">
    <property type="entry name" value="Transglut_core"/>
    <property type="match status" value="1"/>
</dbReference>
<dbReference type="PANTHER" id="PTHR35532">
    <property type="entry name" value="SIMILAR TO POLYHYDROXYALKANOATE DEPOLYMERASE"/>
    <property type="match status" value="1"/>
</dbReference>
<dbReference type="EMBL" id="DF968182">
    <property type="protein sequence ID" value="GAP43787.1"/>
    <property type="molecule type" value="Genomic_DNA"/>
</dbReference>
<dbReference type="PANTHER" id="PTHR35532:SF5">
    <property type="entry name" value="CARBOHYDRATE-BINDING DOMAIN-CONTAINING PROTEIN"/>
    <property type="match status" value="1"/>
</dbReference>
<dbReference type="RefSeq" id="WP_062041483.1">
    <property type="nucleotide sequence ID" value="NZ_DF968182.1"/>
</dbReference>
<dbReference type="Gene3D" id="2.60.40.1120">
    <property type="entry name" value="Carboxypeptidase-like, regulatory domain"/>
    <property type="match status" value="1"/>
</dbReference>
<feature type="domain" description="Transglutaminase-like" evidence="1">
    <location>
        <begin position="179"/>
        <end position="238"/>
    </location>
</feature>
<name>A0A0S7BYX8_9BACT</name>